<dbReference type="InterPro" id="IPR043502">
    <property type="entry name" value="DNA/RNA_pol_sf"/>
</dbReference>
<evidence type="ECO:0000313" key="3">
    <source>
        <dbReference type="Proteomes" id="UP001152484"/>
    </source>
</evidence>
<dbReference type="Gene3D" id="3.30.70.270">
    <property type="match status" value="1"/>
</dbReference>
<dbReference type="FunFam" id="3.30.70.270:FF:000020">
    <property type="entry name" value="Transposon Tf2-6 polyprotein-like Protein"/>
    <property type="match status" value="1"/>
</dbReference>
<keyword evidence="3" id="KW-1185">Reference proteome</keyword>
<dbReference type="PANTHER" id="PTHR33064">
    <property type="entry name" value="POL PROTEIN"/>
    <property type="match status" value="1"/>
</dbReference>
<reference evidence="2" key="1">
    <citation type="submission" date="2022-07" db="EMBL/GenBank/DDBJ databases">
        <authorList>
            <person name="Macas J."/>
            <person name="Novak P."/>
            <person name="Neumann P."/>
        </authorList>
    </citation>
    <scope>NUCLEOTIDE SEQUENCE</scope>
</reference>
<protein>
    <recommendedName>
        <fullName evidence="1">Reverse transcriptase/retrotransposon-derived protein RNase H-like domain-containing protein</fullName>
    </recommendedName>
</protein>
<dbReference type="PANTHER" id="PTHR33064:SF40">
    <property type="entry name" value="REVERSE TRANSCRIPTASE_RETROTRANSPOSON-DERIVED PROTEIN RNASE H-LIKE DOMAIN-CONTAINING PROTEIN"/>
    <property type="match status" value="1"/>
</dbReference>
<dbReference type="Pfam" id="PF17919">
    <property type="entry name" value="RT_RNaseH_2"/>
    <property type="match status" value="1"/>
</dbReference>
<dbReference type="EMBL" id="CAMAPE010000045">
    <property type="protein sequence ID" value="CAH9103716.1"/>
    <property type="molecule type" value="Genomic_DNA"/>
</dbReference>
<gene>
    <name evidence="2" type="ORF">CEURO_LOCUS16234</name>
</gene>
<dbReference type="OrthoDB" id="1702342at2759"/>
<accession>A0A9P0ZI54</accession>
<dbReference type="InterPro" id="IPR043128">
    <property type="entry name" value="Rev_trsase/Diguanyl_cyclase"/>
</dbReference>
<dbReference type="InterPro" id="IPR041577">
    <property type="entry name" value="RT_RNaseH_2"/>
</dbReference>
<evidence type="ECO:0000313" key="2">
    <source>
        <dbReference type="EMBL" id="CAH9103716.1"/>
    </source>
</evidence>
<dbReference type="AlphaFoldDB" id="A0A9P0ZI54"/>
<dbReference type="InterPro" id="IPR051320">
    <property type="entry name" value="Viral_Replic_Matur_Polypro"/>
</dbReference>
<feature type="domain" description="Reverse transcriptase/retrotransposon-derived protein RNase H-like" evidence="1">
    <location>
        <begin position="122"/>
        <end position="172"/>
    </location>
</feature>
<proteinExistence type="predicted"/>
<dbReference type="SUPFAM" id="SSF56672">
    <property type="entry name" value="DNA/RNA polymerases"/>
    <property type="match status" value="1"/>
</dbReference>
<dbReference type="Proteomes" id="UP001152484">
    <property type="component" value="Unassembled WGS sequence"/>
</dbReference>
<sequence length="173" mass="19713">MKADVEDNEDRQVWVRECKAEFPPLFKSSNGLPPKRDCDHAINIMEGSTIPNIRPYLGHIISKGVAADHSKIADMLDWKYPIDAKGLRGFLDLTGYYRKFVKNYSRIASPLTDLLKKDGFKWNSEAHEAFDELKQRMTQLPVLKVPDFNQTFVIESDASGKGLGLNLCRREDP</sequence>
<organism evidence="2 3">
    <name type="scientific">Cuscuta europaea</name>
    <name type="common">European dodder</name>
    <dbReference type="NCBI Taxonomy" id="41803"/>
    <lineage>
        <taxon>Eukaryota</taxon>
        <taxon>Viridiplantae</taxon>
        <taxon>Streptophyta</taxon>
        <taxon>Embryophyta</taxon>
        <taxon>Tracheophyta</taxon>
        <taxon>Spermatophyta</taxon>
        <taxon>Magnoliopsida</taxon>
        <taxon>eudicotyledons</taxon>
        <taxon>Gunneridae</taxon>
        <taxon>Pentapetalae</taxon>
        <taxon>asterids</taxon>
        <taxon>lamiids</taxon>
        <taxon>Solanales</taxon>
        <taxon>Convolvulaceae</taxon>
        <taxon>Cuscuteae</taxon>
        <taxon>Cuscuta</taxon>
        <taxon>Cuscuta subgen. Cuscuta</taxon>
    </lineage>
</organism>
<evidence type="ECO:0000259" key="1">
    <source>
        <dbReference type="Pfam" id="PF17919"/>
    </source>
</evidence>
<comment type="caution">
    <text evidence="2">The sequence shown here is derived from an EMBL/GenBank/DDBJ whole genome shotgun (WGS) entry which is preliminary data.</text>
</comment>
<name>A0A9P0ZI54_CUSEU</name>